<evidence type="ECO:0000256" key="1">
    <source>
        <dbReference type="ARBA" id="ARBA00004167"/>
    </source>
</evidence>
<dbReference type="PANTHER" id="PTHR12302:SF3">
    <property type="entry name" value="SERINE_THREONINE-PROTEIN KINASE 31"/>
    <property type="match status" value="1"/>
</dbReference>
<dbReference type="PROSITE" id="PS50830">
    <property type="entry name" value="TNASE_3"/>
    <property type="match status" value="1"/>
</dbReference>
<proteinExistence type="inferred from homology"/>
<feature type="region of interest" description="Disordered" evidence="8">
    <location>
        <begin position="1"/>
        <end position="20"/>
    </location>
</feature>
<dbReference type="GO" id="GO:0016020">
    <property type="term" value="C:membrane"/>
    <property type="evidence" value="ECO:0007669"/>
    <property type="project" value="UniProtKB-SubCell"/>
</dbReference>
<evidence type="ECO:0000256" key="5">
    <source>
        <dbReference type="ARBA" id="ARBA00022759"/>
    </source>
</evidence>
<feature type="domain" description="TNase-like" evidence="9">
    <location>
        <begin position="90"/>
        <end position="257"/>
    </location>
</feature>
<evidence type="ECO:0000256" key="3">
    <source>
        <dbReference type="ARBA" id="ARBA00005435"/>
    </source>
</evidence>
<dbReference type="SMART" id="SM00318">
    <property type="entry name" value="SNc"/>
    <property type="match status" value="1"/>
</dbReference>
<accession>A0A369J6K9</accession>
<comment type="subcellular location">
    <subcellularLocation>
        <location evidence="1">Membrane</location>
        <topology evidence="1">Single-pass membrane protein</topology>
    </subcellularLocation>
    <subcellularLocation>
        <location evidence="2">Mitochondrion</location>
    </subcellularLocation>
</comment>
<dbReference type="Proteomes" id="UP000076154">
    <property type="component" value="Unassembled WGS sequence"/>
</dbReference>
<name>A0A369J6K9_HYPMA</name>
<keyword evidence="11" id="KW-1185">Reference proteome</keyword>
<dbReference type="Gene3D" id="2.40.50.90">
    <property type="match status" value="1"/>
</dbReference>
<keyword evidence="7" id="KW-0106">Calcium</keyword>
<evidence type="ECO:0000313" key="10">
    <source>
        <dbReference type="EMBL" id="RDB17699.1"/>
    </source>
</evidence>
<dbReference type="Pfam" id="PF00565">
    <property type="entry name" value="SNase"/>
    <property type="match status" value="1"/>
</dbReference>
<keyword evidence="4" id="KW-0540">Nuclease</keyword>
<gene>
    <name evidence="10" type="primary">LCL3</name>
    <name evidence="10" type="ORF">Hypma_001011</name>
</gene>
<evidence type="ECO:0000259" key="9">
    <source>
        <dbReference type="PROSITE" id="PS50830"/>
    </source>
</evidence>
<dbReference type="OrthoDB" id="430293at2759"/>
<protein>
    <submittedName>
        <fullName evidence="10">Endonuclease LCL3</fullName>
    </submittedName>
</protein>
<evidence type="ECO:0000313" key="11">
    <source>
        <dbReference type="Proteomes" id="UP000076154"/>
    </source>
</evidence>
<comment type="caution">
    <text evidence="10">The sequence shown here is derived from an EMBL/GenBank/DDBJ whole genome shotgun (WGS) entry which is preliminary data.</text>
</comment>
<dbReference type="InParanoid" id="A0A369J6K9"/>
<sequence length="433" mass="48301">MPAIPWPWRKDSAKETPNAPLSLPKVREEYDELVAQVQTGLASVPPPLLALTAFAVGSFVTVTATFLYTRYGRRLQNSEWITPDMFAKRRWVKGIVTTVGDADNFRLYHTPGLGWHYPFKFRRIPSTTKDLKDETLHIRIAGVDAPEAAHFGRPAQPYAAESLAFLRDTILGKLVYCQLLHRDQYSRIASHVANVVLSPRILPGAFVSGKSLSLEVLRAGWGTTYEQAGAEYGKWGKEKFLQVESEAKAARRGMWAKGTSAETPAEYKRRFASASSVAEAEAAKPKTKTEEPQKGWLRRLLGCRTPSVKFPTLPQPPRDILSLNPLQTTDFACSMIKLSHTLSHPGERITLYFFYPGAYDALLAIPHFPHPFLPPRPASTTYEINLSPTPSQGTGMFATARLRPGDLIISERPMLLLPGYHTCIYSVQYPAFT</sequence>
<evidence type="ECO:0000256" key="7">
    <source>
        <dbReference type="ARBA" id="ARBA00022837"/>
    </source>
</evidence>
<reference evidence="10" key="1">
    <citation type="submission" date="2018-04" db="EMBL/GenBank/DDBJ databases">
        <title>Whole genome sequencing of Hypsizygus marmoreus.</title>
        <authorList>
            <person name="Choi I.-G."/>
            <person name="Min B."/>
            <person name="Kim J.-G."/>
            <person name="Kim S."/>
            <person name="Oh Y.-L."/>
            <person name="Kong W.-S."/>
            <person name="Park H."/>
            <person name="Jeong J."/>
            <person name="Song E.-S."/>
        </authorList>
    </citation>
    <scope>NUCLEOTIDE SEQUENCE [LARGE SCALE GENOMIC DNA]</scope>
    <source>
        <strain evidence="10">51987-8</strain>
    </source>
</reference>
<dbReference type="InterPro" id="IPR016071">
    <property type="entry name" value="Staphylococal_nuclease_OB-fold"/>
</dbReference>
<dbReference type="InterPro" id="IPR035437">
    <property type="entry name" value="SNase_OB-fold_sf"/>
</dbReference>
<evidence type="ECO:0000256" key="2">
    <source>
        <dbReference type="ARBA" id="ARBA00004173"/>
    </source>
</evidence>
<keyword evidence="6" id="KW-0378">Hydrolase</keyword>
<comment type="similarity">
    <text evidence="3">Belongs to the LCL3 family.</text>
</comment>
<dbReference type="GO" id="GO:0004519">
    <property type="term" value="F:endonuclease activity"/>
    <property type="evidence" value="ECO:0007669"/>
    <property type="project" value="UniProtKB-KW"/>
</dbReference>
<dbReference type="AlphaFoldDB" id="A0A369J6K9"/>
<organism evidence="10 11">
    <name type="scientific">Hypsizygus marmoreus</name>
    <name type="common">White beech mushroom</name>
    <name type="synonym">Agaricus marmoreus</name>
    <dbReference type="NCBI Taxonomy" id="39966"/>
    <lineage>
        <taxon>Eukaryota</taxon>
        <taxon>Fungi</taxon>
        <taxon>Dikarya</taxon>
        <taxon>Basidiomycota</taxon>
        <taxon>Agaricomycotina</taxon>
        <taxon>Agaricomycetes</taxon>
        <taxon>Agaricomycetidae</taxon>
        <taxon>Agaricales</taxon>
        <taxon>Tricholomatineae</taxon>
        <taxon>Lyophyllaceae</taxon>
        <taxon>Hypsizygus</taxon>
    </lineage>
</organism>
<keyword evidence="5 10" id="KW-0255">Endonuclease</keyword>
<evidence type="ECO:0000256" key="4">
    <source>
        <dbReference type="ARBA" id="ARBA00022722"/>
    </source>
</evidence>
<dbReference type="GO" id="GO:0016787">
    <property type="term" value="F:hydrolase activity"/>
    <property type="evidence" value="ECO:0007669"/>
    <property type="project" value="UniProtKB-KW"/>
</dbReference>
<dbReference type="STRING" id="39966.A0A369J6K9"/>
<dbReference type="SUPFAM" id="SSF50199">
    <property type="entry name" value="Staphylococcal nuclease"/>
    <property type="match status" value="1"/>
</dbReference>
<evidence type="ECO:0000256" key="6">
    <source>
        <dbReference type="ARBA" id="ARBA00022801"/>
    </source>
</evidence>
<evidence type="ECO:0000256" key="8">
    <source>
        <dbReference type="SAM" id="MobiDB-lite"/>
    </source>
</evidence>
<dbReference type="GO" id="GO:0005739">
    <property type="term" value="C:mitochondrion"/>
    <property type="evidence" value="ECO:0007669"/>
    <property type="project" value="UniProtKB-SubCell"/>
</dbReference>
<dbReference type="PANTHER" id="PTHR12302">
    <property type="entry name" value="EBNA2 BINDING PROTEIN P100"/>
    <property type="match status" value="1"/>
</dbReference>
<dbReference type="EMBL" id="LUEZ02000110">
    <property type="protein sequence ID" value="RDB17699.1"/>
    <property type="molecule type" value="Genomic_DNA"/>
</dbReference>